<sequence>MDVSLALYRSVFPEDKKFPFSKDRISKITRNRSLLDGVLFFDLLLSQIAHIDDVSRIYPPKNVAGLRLLVATIEEKDELDRLKKASFLYYLLKDFDRTHPGSEFASHYALKSLIQPSFCSLMDGLYALDNLDFEQAIHHLTEPSVTPVSPHKIISTLISHAGPSLGPRLATTFIQATQPVLDTDSSIRDYFSALKSISVEAAFTYQRTTPSHLQPELFENLIDYCLTFKKESNALKLINLPFTPEEQTIFERHIQDSNIPTAQDTLIIRQMHQGQLNEALTAAKSAQYQNEPEIEGVNWAGLARGLSLGMGPRG</sequence>
<keyword evidence="2" id="KW-0539">Nucleus</keyword>
<organism evidence="4 5">
    <name type="scientific">Discina gigas</name>
    <dbReference type="NCBI Taxonomy" id="1032678"/>
    <lineage>
        <taxon>Eukaryota</taxon>
        <taxon>Fungi</taxon>
        <taxon>Dikarya</taxon>
        <taxon>Ascomycota</taxon>
        <taxon>Pezizomycotina</taxon>
        <taxon>Pezizomycetes</taxon>
        <taxon>Pezizales</taxon>
        <taxon>Discinaceae</taxon>
        <taxon>Discina</taxon>
    </lineage>
</organism>
<evidence type="ECO:0000313" key="4">
    <source>
        <dbReference type="EMBL" id="KAL0637791.1"/>
    </source>
</evidence>
<proteinExistence type="predicted"/>
<accession>A0ABR3GPE0</accession>
<evidence type="ECO:0000256" key="2">
    <source>
        <dbReference type="ARBA" id="ARBA00023242"/>
    </source>
</evidence>
<dbReference type="EMBL" id="JBBBZM010000030">
    <property type="protein sequence ID" value="KAL0637791.1"/>
    <property type="molecule type" value="Genomic_DNA"/>
</dbReference>
<evidence type="ECO:0000259" key="3">
    <source>
        <dbReference type="Pfam" id="PF13934"/>
    </source>
</evidence>
<keyword evidence="5" id="KW-1185">Reference proteome</keyword>
<comment type="subcellular location">
    <subcellularLocation>
        <location evidence="1">Nucleus</location>
    </subcellularLocation>
</comment>
<comment type="caution">
    <text evidence="4">The sequence shown here is derived from an EMBL/GenBank/DDBJ whole genome shotgun (WGS) entry which is preliminary data.</text>
</comment>
<dbReference type="Pfam" id="PF13934">
    <property type="entry name" value="ELYS"/>
    <property type="match status" value="1"/>
</dbReference>
<reference evidence="4 5" key="1">
    <citation type="submission" date="2024-02" db="EMBL/GenBank/DDBJ databases">
        <title>Discinaceae phylogenomics.</title>
        <authorList>
            <person name="Dirks A.C."/>
            <person name="James T.Y."/>
        </authorList>
    </citation>
    <scope>NUCLEOTIDE SEQUENCE [LARGE SCALE GENOMIC DNA]</scope>
    <source>
        <strain evidence="4 5">ACD0624</strain>
    </source>
</reference>
<evidence type="ECO:0000313" key="5">
    <source>
        <dbReference type="Proteomes" id="UP001447188"/>
    </source>
</evidence>
<protein>
    <recommendedName>
        <fullName evidence="3">ELYS-like domain-containing protein</fullName>
    </recommendedName>
</protein>
<dbReference type="InterPro" id="IPR025151">
    <property type="entry name" value="ELYS_dom"/>
</dbReference>
<gene>
    <name evidence="4" type="ORF">Q9L58_003181</name>
</gene>
<name>A0ABR3GPE0_9PEZI</name>
<feature type="domain" description="ELYS-like" evidence="3">
    <location>
        <begin position="38"/>
        <end position="256"/>
    </location>
</feature>
<dbReference type="Proteomes" id="UP001447188">
    <property type="component" value="Unassembled WGS sequence"/>
</dbReference>
<evidence type="ECO:0000256" key="1">
    <source>
        <dbReference type="ARBA" id="ARBA00004123"/>
    </source>
</evidence>